<evidence type="ECO:0000256" key="1">
    <source>
        <dbReference type="SAM" id="MobiDB-lite"/>
    </source>
</evidence>
<keyword evidence="5" id="KW-1185">Reference proteome</keyword>
<comment type="caution">
    <text evidence="4">The sequence shown here is derived from an EMBL/GenBank/DDBJ whole genome shotgun (WGS) entry which is preliminary data.</text>
</comment>
<name>A0AA39TAE7_9AGAR</name>
<feature type="region of interest" description="Disordered" evidence="1">
    <location>
        <begin position="45"/>
        <end position="123"/>
    </location>
</feature>
<proteinExistence type="predicted"/>
<protein>
    <submittedName>
        <fullName evidence="4">Uncharacterized protein</fullName>
    </submittedName>
</protein>
<feature type="signal peptide" evidence="2">
    <location>
        <begin position="1"/>
        <end position="21"/>
    </location>
</feature>
<dbReference type="AlphaFoldDB" id="A0AA39TAE7"/>
<accession>A0AA39TAE7</accession>
<sequence length="243" mass="27569">MYQEAMMLLLLLLAFVGFVVAVYWSKGLGIVDAGGECCCCGKRRGGADGDTAEERCMSDPVPAAKAQSARSKERRRRGKDPFKGVKGKKMLEKLEGARSVSSSSSSREPDTPTSPAPPDVERIPEEPIEFPTIYSPPTPTQLVAEARQREEEARAALERVEEMMHWEREAWRRREGEMQAQIHQLMYQVQAYAAFVSPTWYPIERGRRRRRDNDDDDDDDVSELLVDAILKRPERIIRKRAAS</sequence>
<organism evidence="4 5">
    <name type="scientific">Armillaria novae-zelandiae</name>
    <dbReference type="NCBI Taxonomy" id="153914"/>
    <lineage>
        <taxon>Eukaryota</taxon>
        <taxon>Fungi</taxon>
        <taxon>Dikarya</taxon>
        <taxon>Basidiomycota</taxon>
        <taxon>Agaricomycotina</taxon>
        <taxon>Agaricomycetes</taxon>
        <taxon>Agaricomycetidae</taxon>
        <taxon>Agaricales</taxon>
        <taxon>Marasmiineae</taxon>
        <taxon>Physalacriaceae</taxon>
        <taxon>Armillaria</taxon>
    </lineage>
</organism>
<evidence type="ECO:0000313" key="3">
    <source>
        <dbReference type="EMBL" id="KAK0463352.1"/>
    </source>
</evidence>
<feature type="compositionally biased region" description="Basic and acidic residues" evidence="1">
    <location>
        <begin position="79"/>
        <end position="96"/>
    </location>
</feature>
<evidence type="ECO:0000313" key="5">
    <source>
        <dbReference type="Proteomes" id="UP001175227"/>
    </source>
</evidence>
<evidence type="ECO:0000256" key="2">
    <source>
        <dbReference type="SAM" id="SignalP"/>
    </source>
</evidence>
<keyword evidence="2" id="KW-0732">Signal</keyword>
<gene>
    <name evidence="4" type="ORF">IW261DRAFT_1493699</name>
    <name evidence="3" type="ORF">IW261DRAFT_1525829</name>
</gene>
<dbReference type="Proteomes" id="UP001175227">
    <property type="component" value="Unassembled WGS sequence"/>
</dbReference>
<feature type="chain" id="PRO_5041589130" evidence="2">
    <location>
        <begin position="22"/>
        <end position="243"/>
    </location>
</feature>
<reference evidence="4" key="1">
    <citation type="submission" date="2023-06" db="EMBL/GenBank/DDBJ databases">
        <authorList>
            <consortium name="Lawrence Berkeley National Laboratory"/>
            <person name="Ahrendt S."/>
            <person name="Sahu N."/>
            <person name="Indic B."/>
            <person name="Wong-Bajracharya J."/>
            <person name="Merenyi Z."/>
            <person name="Ke H.-M."/>
            <person name="Monk M."/>
            <person name="Kocsube S."/>
            <person name="Drula E."/>
            <person name="Lipzen A."/>
            <person name="Balint B."/>
            <person name="Henrissat B."/>
            <person name="Andreopoulos B."/>
            <person name="Martin F.M."/>
            <person name="Harder C.B."/>
            <person name="Rigling D."/>
            <person name="Ford K.L."/>
            <person name="Foster G.D."/>
            <person name="Pangilinan J."/>
            <person name="Papanicolaou A."/>
            <person name="Barry K."/>
            <person name="LaButti K."/>
            <person name="Viragh M."/>
            <person name="Koriabine M."/>
            <person name="Yan M."/>
            <person name="Riley R."/>
            <person name="Champramary S."/>
            <person name="Plett K.L."/>
            <person name="Tsai I.J."/>
            <person name="Slot J."/>
            <person name="Sipos G."/>
            <person name="Plett J."/>
            <person name="Nagy L.G."/>
            <person name="Grigoriev I.V."/>
        </authorList>
    </citation>
    <scope>NUCLEOTIDE SEQUENCE</scope>
    <source>
        <strain evidence="4">ICMP 16352</strain>
    </source>
</reference>
<dbReference type="EMBL" id="JAUEPR010000022">
    <property type="protein sequence ID" value="KAK0475931.1"/>
    <property type="molecule type" value="Genomic_DNA"/>
</dbReference>
<dbReference type="EMBL" id="JAUEPR010000112">
    <property type="protein sequence ID" value="KAK0463352.1"/>
    <property type="molecule type" value="Genomic_DNA"/>
</dbReference>
<evidence type="ECO:0000313" key="4">
    <source>
        <dbReference type="EMBL" id="KAK0475931.1"/>
    </source>
</evidence>